<evidence type="ECO:0000259" key="4">
    <source>
        <dbReference type="Pfam" id="PF00501"/>
    </source>
</evidence>
<dbReference type="InterPro" id="IPR000873">
    <property type="entry name" value="AMP-dep_synth/lig_dom"/>
</dbReference>
<dbReference type="PROSITE" id="PS00455">
    <property type="entry name" value="AMP_BINDING"/>
    <property type="match status" value="1"/>
</dbReference>
<evidence type="ECO:0000313" key="6">
    <source>
        <dbReference type="Proteomes" id="UP000199126"/>
    </source>
</evidence>
<evidence type="ECO:0000256" key="1">
    <source>
        <dbReference type="ARBA" id="ARBA00022741"/>
    </source>
</evidence>
<dbReference type="EMBL" id="FODV01000008">
    <property type="protein sequence ID" value="SEO93121.1"/>
    <property type="molecule type" value="Genomic_DNA"/>
</dbReference>
<sequence length="673" mass="74528">MDWRDAEANYESDVLGETTLARMFEESVERNADRVAQRYKGGIYDRSLVAADVVPVAPAGDYADLTYDEMQTLVRRLAAGFRELGVADGTRVGLFSHTRMEWAQCDFALLAAGGVVTTVYTSSSERQVKYLLGDPDATGVVVENADCLRRVLAVEDDLDLEFVVVLDEIPDGSGMSGAVRDRDDIYSLADVHALGVDAYDPDAYESWVDDPAMDDLASLIYTSGTTGQPKGVELTHRNFRANVNQCYRRFGPRPDVPDRPSISAESTTLSFLPLAHVFERLAGHYMMFAAGATVAYAESPDTLREDFQLVRPTTGTSVPRVYEKLYDAIRAQAAESPVKERIFEWAVGVGRTYHETDDPGTALTLQHRLADRLVFSQVREAIGGRLELFISGGGSLSADLCALYHGMGLPILEGYGLTETAPVISANPPDNPQIGTIGPPVVDVDVHIDESAVGERQRREAAGEVGELLVRGPNVTSGYWNRPEETEQSFTDVPANETNGASAGSERWFRTGDIVHRRPDGYIEFRERAKQLLVLSTGKNVAPGPIEDAFASNPLVEQCLVLGDGKKFVSALLVPNVEAIREWADRAGIDLPDDRQALCRDERVRERLQREVDRVNENFESYEQIKQFRVVPEEFTEENDLLTPTMKKKRRHILDRYADDVAMLYETTSPTSE</sequence>
<accession>A0A1H8TQH6</accession>
<protein>
    <submittedName>
        <fullName evidence="5">Long-chain acyl-CoA synthetase</fullName>
    </submittedName>
</protein>
<dbReference type="GO" id="GO:0005524">
    <property type="term" value="F:ATP binding"/>
    <property type="evidence" value="ECO:0007669"/>
    <property type="project" value="UniProtKB-KW"/>
</dbReference>
<dbReference type="Pfam" id="PF23562">
    <property type="entry name" value="AMP-binding_C_3"/>
    <property type="match status" value="1"/>
</dbReference>
<feature type="domain" description="AMP-dependent synthetase/ligase" evidence="4">
    <location>
        <begin position="25"/>
        <end position="480"/>
    </location>
</feature>
<dbReference type="GO" id="GO:0016020">
    <property type="term" value="C:membrane"/>
    <property type="evidence" value="ECO:0007669"/>
    <property type="project" value="TreeGrafter"/>
</dbReference>
<dbReference type="InterPro" id="IPR042099">
    <property type="entry name" value="ANL_N_sf"/>
</dbReference>
<dbReference type="Pfam" id="PF00501">
    <property type="entry name" value="AMP-binding"/>
    <property type="match status" value="1"/>
</dbReference>
<dbReference type="OrthoDB" id="70225at2157"/>
<dbReference type="GO" id="GO:0004467">
    <property type="term" value="F:long-chain fatty acid-CoA ligase activity"/>
    <property type="evidence" value="ECO:0007669"/>
    <property type="project" value="TreeGrafter"/>
</dbReference>
<evidence type="ECO:0000256" key="2">
    <source>
        <dbReference type="ARBA" id="ARBA00022840"/>
    </source>
</evidence>
<name>A0A1H8TQH6_9EURY</name>
<dbReference type="RefSeq" id="WP_089825424.1">
    <property type="nucleotide sequence ID" value="NZ_FODV01000008.1"/>
</dbReference>
<dbReference type="SUPFAM" id="SSF56801">
    <property type="entry name" value="Acetyl-CoA synthetase-like"/>
    <property type="match status" value="1"/>
</dbReference>
<keyword evidence="2" id="KW-0067">ATP-binding</keyword>
<dbReference type="Proteomes" id="UP000199126">
    <property type="component" value="Unassembled WGS sequence"/>
</dbReference>
<proteinExistence type="predicted"/>
<dbReference type="InterPro" id="IPR020845">
    <property type="entry name" value="AMP-binding_CS"/>
</dbReference>
<dbReference type="PANTHER" id="PTHR43272">
    <property type="entry name" value="LONG-CHAIN-FATTY-ACID--COA LIGASE"/>
    <property type="match status" value="1"/>
</dbReference>
<dbReference type="AlphaFoldDB" id="A0A1H8TQH6"/>
<dbReference type="PANTHER" id="PTHR43272:SF33">
    <property type="entry name" value="AMP-BINDING DOMAIN-CONTAINING PROTEIN-RELATED"/>
    <property type="match status" value="1"/>
</dbReference>
<feature type="region of interest" description="Disordered" evidence="3">
    <location>
        <begin position="485"/>
        <end position="504"/>
    </location>
</feature>
<keyword evidence="1" id="KW-0547">Nucleotide-binding</keyword>
<evidence type="ECO:0000313" key="5">
    <source>
        <dbReference type="EMBL" id="SEO93121.1"/>
    </source>
</evidence>
<evidence type="ECO:0000256" key="3">
    <source>
        <dbReference type="SAM" id="MobiDB-lite"/>
    </source>
</evidence>
<reference evidence="6" key="1">
    <citation type="submission" date="2016-10" db="EMBL/GenBank/DDBJ databases">
        <authorList>
            <person name="Varghese N."/>
            <person name="Submissions S."/>
        </authorList>
    </citation>
    <scope>NUCLEOTIDE SEQUENCE [LARGE SCALE GENOMIC DNA]</scope>
    <source>
        <strain evidence="6">CGMCC 1.10121</strain>
    </source>
</reference>
<keyword evidence="6" id="KW-1185">Reference proteome</keyword>
<dbReference type="CDD" id="cd05907">
    <property type="entry name" value="VL_LC_FACS_like"/>
    <property type="match status" value="1"/>
</dbReference>
<feature type="compositionally biased region" description="Polar residues" evidence="3">
    <location>
        <begin position="488"/>
        <end position="502"/>
    </location>
</feature>
<dbReference type="Gene3D" id="3.40.50.12780">
    <property type="entry name" value="N-terminal domain of ligase-like"/>
    <property type="match status" value="1"/>
</dbReference>
<gene>
    <name evidence="5" type="ORF">SAMN04487948_10844</name>
</gene>
<organism evidence="5 6">
    <name type="scientific">Halogranum amylolyticum</name>
    <dbReference type="NCBI Taxonomy" id="660520"/>
    <lineage>
        <taxon>Archaea</taxon>
        <taxon>Methanobacteriati</taxon>
        <taxon>Methanobacteriota</taxon>
        <taxon>Stenosarchaea group</taxon>
        <taxon>Halobacteria</taxon>
        <taxon>Halobacteriales</taxon>
        <taxon>Haloferacaceae</taxon>
    </lineage>
</organism>